<comment type="caution">
    <text evidence="2">The sequence shown here is derived from an EMBL/GenBank/DDBJ whole genome shotgun (WGS) entry which is preliminary data.</text>
</comment>
<evidence type="ECO:0000313" key="3">
    <source>
        <dbReference type="Proteomes" id="UP001160142"/>
    </source>
</evidence>
<proteinExistence type="predicted"/>
<organism evidence="2 3">
    <name type="scientific">Antiquaquibacter oligotrophicus</name>
    <dbReference type="NCBI Taxonomy" id="2880260"/>
    <lineage>
        <taxon>Bacteria</taxon>
        <taxon>Bacillati</taxon>
        <taxon>Actinomycetota</taxon>
        <taxon>Actinomycetes</taxon>
        <taxon>Micrococcales</taxon>
        <taxon>Microbacteriaceae</taxon>
        <taxon>Antiquaquibacter</taxon>
    </lineage>
</organism>
<feature type="compositionally biased region" description="Basic and acidic residues" evidence="1">
    <location>
        <begin position="13"/>
        <end position="29"/>
    </location>
</feature>
<name>A0ABT6KRJ1_9MICO</name>
<feature type="region of interest" description="Disordered" evidence="1">
    <location>
        <begin position="1"/>
        <end position="65"/>
    </location>
</feature>
<evidence type="ECO:0008006" key="4">
    <source>
        <dbReference type="Google" id="ProtNLM"/>
    </source>
</evidence>
<reference evidence="2 3" key="1">
    <citation type="submission" date="2023-04" db="EMBL/GenBank/DDBJ databases">
        <title>Genome Encyclopedia of Bacteria and Archaea VI: Functional Genomics of Type Strains.</title>
        <authorList>
            <person name="Whitman W."/>
        </authorList>
    </citation>
    <scope>NUCLEOTIDE SEQUENCE [LARGE SCALE GENOMIC DNA]</scope>
    <source>
        <strain evidence="2 3">SG_E_30_P1</strain>
    </source>
</reference>
<gene>
    <name evidence="2" type="ORF">M2152_002778</name>
</gene>
<accession>A0ABT6KRJ1</accession>
<protein>
    <recommendedName>
        <fullName evidence="4">Multidrug transporter</fullName>
    </recommendedName>
</protein>
<evidence type="ECO:0000313" key="2">
    <source>
        <dbReference type="EMBL" id="MDH6182596.1"/>
    </source>
</evidence>
<keyword evidence="3" id="KW-1185">Reference proteome</keyword>
<evidence type="ECO:0000256" key="1">
    <source>
        <dbReference type="SAM" id="MobiDB-lite"/>
    </source>
</evidence>
<dbReference type="EMBL" id="JARXVQ010000001">
    <property type="protein sequence ID" value="MDH6182596.1"/>
    <property type="molecule type" value="Genomic_DNA"/>
</dbReference>
<dbReference type="Proteomes" id="UP001160142">
    <property type="component" value="Unassembled WGS sequence"/>
</dbReference>
<sequence>MTVNARASDGMTDDEKRHDQLTRAPKSDESDAAPRITTTQHGDTTRIDVADTAAVRPGNPDKQGA</sequence>